<evidence type="ECO:0000256" key="1">
    <source>
        <dbReference type="SAM" id="MobiDB-lite"/>
    </source>
</evidence>
<gene>
    <name evidence="3" type="ORF">K9S39_34105</name>
</gene>
<protein>
    <submittedName>
        <fullName evidence="3">Uncharacterized protein</fullName>
    </submittedName>
</protein>
<dbReference type="RefSeq" id="WP_248867143.1">
    <property type="nucleotide sequence ID" value="NZ_CP086322.1"/>
</dbReference>
<evidence type="ECO:0000313" key="4">
    <source>
        <dbReference type="Proteomes" id="UP000830115"/>
    </source>
</evidence>
<reference evidence="3" key="1">
    <citation type="submission" date="2021-10" db="EMBL/GenBank/DDBJ databases">
        <title>Streptomyces nigrumlapis sp.nov.,an antimicrobial producing actinobacterium isolated from Black Gobi rocks.</title>
        <authorList>
            <person name="Wen Y."/>
            <person name="Zhang W."/>
            <person name="Liu X.G."/>
        </authorList>
    </citation>
    <scope>NUCLEOTIDE SEQUENCE</scope>
    <source>
        <strain evidence="3">ST13-2-2</strain>
    </source>
</reference>
<proteinExistence type="predicted"/>
<dbReference type="Proteomes" id="UP000830115">
    <property type="component" value="Chromosome"/>
</dbReference>
<evidence type="ECO:0000256" key="2">
    <source>
        <dbReference type="SAM" id="Phobius"/>
    </source>
</evidence>
<feature type="region of interest" description="Disordered" evidence="1">
    <location>
        <begin position="32"/>
        <end position="64"/>
    </location>
</feature>
<keyword evidence="4" id="KW-1185">Reference proteome</keyword>
<sequence>MPSGLVRATLRGHRPALAGGVTTLFAATGAGVPTATIPRRHRGEPRRQPQLPPARRATEILPAA</sequence>
<keyword evidence="2" id="KW-1133">Transmembrane helix</keyword>
<dbReference type="EMBL" id="CP086322">
    <property type="protein sequence ID" value="UQA96241.1"/>
    <property type="molecule type" value="Genomic_DNA"/>
</dbReference>
<name>A0ABY4MIT5_9ACTN</name>
<keyword evidence="2" id="KW-0472">Membrane</keyword>
<evidence type="ECO:0000313" key="3">
    <source>
        <dbReference type="EMBL" id="UQA96241.1"/>
    </source>
</evidence>
<organism evidence="3 4">
    <name type="scientific">Streptomyces halobius</name>
    <dbReference type="NCBI Taxonomy" id="2879846"/>
    <lineage>
        <taxon>Bacteria</taxon>
        <taxon>Bacillati</taxon>
        <taxon>Actinomycetota</taxon>
        <taxon>Actinomycetes</taxon>
        <taxon>Kitasatosporales</taxon>
        <taxon>Streptomycetaceae</taxon>
        <taxon>Streptomyces</taxon>
    </lineage>
</organism>
<feature type="transmembrane region" description="Helical" evidence="2">
    <location>
        <begin position="16"/>
        <end position="37"/>
    </location>
</feature>
<accession>A0ABY4MIT5</accession>
<keyword evidence="2" id="KW-0812">Transmembrane</keyword>